<accession>Q6HH85</accession>
<dbReference type="KEGG" id="btk:BT9727_2767"/>
<reference evidence="1 2" key="1">
    <citation type="journal article" date="2006" name="J. Bacteriol.">
        <title>Pathogenomic sequence analysis of Bacillus cereus and Bacillus thuringiensis isolates closely related to Bacillus anthracis.</title>
        <authorList>
            <person name="Han C.S."/>
            <person name="Xie G."/>
            <person name="Challacombe J.F."/>
            <person name="Altherr M.R."/>
            <person name="Bhotika S.S."/>
            <person name="Brown N."/>
            <person name="Bruce D."/>
            <person name="Campbell C.S."/>
            <person name="Campbell M.L."/>
            <person name="Chen J."/>
            <person name="Chertkov O."/>
            <person name="Cleland C."/>
            <person name="Dimitrijevic M."/>
            <person name="Doggett N.A."/>
            <person name="Fawcett J.J."/>
            <person name="Glavina T."/>
            <person name="Goodwin L.A."/>
            <person name="Green L.D."/>
            <person name="Hill K.K."/>
            <person name="Hitchcock P."/>
            <person name="Jackson P.J."/>
            <person name="Keim P."/>
            <person name="Kewalramani A.R."/>
            <person name="Longmire J."/>
            <person name="Lucas S."/>
            <person name="Malfatti S."/>
            <person name="McMurry K."/>
            <person name="Meincke L.J."/>
            <person name="Misra M."/>
            <person name="Moseman B.L."/>
            <person name="Mundt M."/>
            <person name="Munk A.C."/>
            <person name="Okinaka R.T."/>
            <person name="Parson-Quintana B."/>
            <person name="Reilly L.P."/>
            <person name="Richardson P."/>
            <person name="Robinson D.L."/>
            <person name="Rubin E."/>
            <person name="Saunders E."/>
            <person name="Tapia R."/>
            <person name="Tesmer J.G."/>
            <person name="Thayer N."/>
            <person name="Thompson L.S."/>
            <person name="Tice H."/>
            <person name="Ticknor L.O."/>
            <person name="Wills P.L."/>
            <person name="Brettin T.S."/>
            <person name="Gilna P."/>
        </authorList>
    </citation>
    <scope>NUCLEOTIDE SEQUENCE [LARGE SCALE GENOMIC DNA]</scope>
    <source>
        <strain evidence="1 2">97-27</strain>
    </source>
</reference>
<sequence length="62" mass="6461">MGIPATTMFAGTSFVTTAPTATTELFPMVTPGSMVALDPIYTFSPIVTGEAYVVFLVSKVSP</sequence>
<evidence type="ECO:0000313" key="2">
    <source>
        <dbReference type="Proteomes" id="UP000001301"/>
    </source>
</evidence>
<evidence type="ECO:0000313" key="1">
    <source>
        <dbReference type="EMBL" id="AAT60138.1"/>
    </source>
</evidence>
<organism evidence="1 2">
    <name type="scientific">Bacillus thuringiensis subsp. konkukian (strain 97-27)</name>
    <dbReference type="NCBI Taxonomy" id="281309"/>
    <lineage>
        <taxon>Bacteria</taxon>
        <taxon>Bacillati</taxon>
        <taxon>Bacillota</taxon>
        <taxon>Bacilli</taxon>
        <taxon>Bacillales</taxon>
        <taxon>Bacillaceae</taxon>
        <taxon>Bacillus</taxon>
        <taxon>Bacillus cereus group</taxon>
    </lineage>
</organism>
<dbReference type="AlphaFoldDB" id="Q6HH85"/>
<name>Q6HH85_BACHK</name>
<proteinExistence type="predicted"/>
<dbReference type="Proteomes" id="UP000001301">
    <property type="component" value="Chromosome"/>
</dbReference>
<gene>
    <name evidence="1" type="ordered locus">BT9727_2767</name>
</gene>
<dbReference type="PATRIC" id="fig|281309.8.peg.2937"/>
<dbReference type="EMBL" id="AE017355">
    <property type="protein sequence ID" value="AAT60138.1"/>
    <property type="molecule type" value="Genomic_DNA"/>
</dbReference>
<dbReference type="HOGENOM" id="CLU_2894557_0_0_9"/>
<protein>
    <submittedName>
        <fullName evidence="1">Uncharacterized protein</fullName>
    </submittedName>
</protein>